<evidence type="ECO:0000256" key="14">
    <source>
        <dbReference type="ARBA" id="ARBA00023002"/>
    </source>
</evidence>
<dbReference type="Pfam" id="PF02873">
    <property type="entry name" value="MurB_C"/>
    <property type="match status" value="1"/>
</dbReference>
<dbReference type="PROSITE" id="PS51387">
    <property type="entry name" value="FAD_PCMH"/>
    <property type="match status" value="1"/>
</dbReference>
<dbReference type="InterPro" id="IPR016169">
    <property type="entry name" value="FAD-bd_PCMH_sub2"/>
</dbReference>
<dbReference type="GO" id="GO:0071949">
    <property type="term" value="F:FAD binding"/>
    <property type="evidence" value="ECO:0007669"/>
    <property type="project" value="InterPro"/>
</dbReference>
<comment type="subcellular location">
    <subcellularLocation>
        <location evidence="3 19">Cytoplasm</location>
    </subcellularLocation>
</comment>
<keyword evidence="13 19" id="KW-0573">Peptidoglycan synthesis</keyword>
<dbReference type="GO" id="GO:0051301">
    <property type="term" value="P:cell division"/>
    <property type="evidence" value="ECO:0007669"/>
    <property type="project" value="UniProtKB-KW"/>
</dbReference>
<proteinExistence type="inferred from homology"/>
<keyword evidence="14 19" id="KW-0560">Oxidoreductase</keyword>
<evidence type="ECO:0000313" key="21">
    <source>
        <dbReference type="EMBL" id="BBH52408.1"/>
    </source>
</evidence>
<comment type="function">
    <text evidence="2 19">Cell wall formation.</text>
</comment>
<evidence type="ECO:0000256" key="19">
    <source>
        <dbReference type="HAMAP-Rule" id="MF_00037"/>
    </source>
</evidence>
<gene>
    <name evidence="19" type="primary">murB</name>
    <name evidence="21" type="ORF">JCM31447_08490</name>
</gene>
<dbReference type="GO" id="GO:0005829">
    <property type="term" value="C:cytosol"/>
    <property type="evidence" value="ECO:0007669"/>
    <property type="project" value="TreeGrafter"/>
</dbReference>
<evidence type="ECO:0000256" key="7">
    <source>
        <dbReference type="ARBA" id="ARBA00022490"/>
    </source>
</evidence>
<dbReference type="GO" id="GO:0008360">
    <property type="term" value="P:regulation of cell shape"/>
    <property type="evidence" value="ECO:0007669"/>
    <property type="project" value="UniProtKB-KW"/>
</dbReference>
<comment type="cofactor">
    <cofactor evidence="1 19">
        <name>FAD</name>
        <dbReference type="ChEBI" id="CHEBI:57692"/>
    </cofactor>
</comment>
<dbReference type="InterPro" id="IPR036635">
    <property type="entry name" value="MurB_C_sf"/>
</dbReference>
<dbReference type="RefSeq" id="WP_130606885.1">
    <property type="nucleotide sequence ID" value="NZ_AP019368.1"/>
</dbReference>
<evidence type="ECO:0000259" key="20">
    <source>
        <dbReference type="PROSITE" id="PS51387"/>
    </source>
</evidence>
<dbReference type="Pfam" id="PF01565">
    <property type="entry name" value="FAD_binding_4"/>
    <property type="match status" value="1"/>
</dbReference>
<reference evidence="21 22" key="1">
    <citation type="submission" date="2018-12" db="EMBL/GenBank/DDBJ databases">
        <title>Rubrispira sanarue gen. nov., sp., nov., a member of the order Silvanigrellales, isolated from a brackish lake in Hamamatsu Japan.</title>
        <authorList>
            <person name="Maejima Y."/>
            <person name="Iino T."/>
            <person name="Muraguchi Y."/>
            <person name="Fukuda K."/>
            <person name="Nojiri H."/>
            <person name="Ohkuma M."/>
            <person name="Moriuchi R."/>
            <person name="Dohra H."/>
            <person name="Kimbara K."/>
            <person name="Shintani M."/>
        </authorList>
    </citation>
    <scope>NUCLEOTIDE SEQUENCE [LARGE SCALE GENOMIC DNA]</scope>
    <source>
        <strain evidence="21 22">RF1110005</strain>
    </source>
</reference>
<evidence type="ECO:0000256" key="8">
    <source>
        <dbReference type="ARBA" id="ARBA00022618"/>
    </source>
</evidence>
<dbReference type="GO" id="GO:0009252">
    <property type="term" value="P:peptidoglycan biosynthetic process"/>
    <property type="evidence" value="ECO:0007669"/>
    <property type="project" value="UniProtKB-UniRule"/>
</dbReference>
<evidence type="ECO:0000256" key="10">
    <source>
        <dbReference type="ARBA" id="ARBA00022827"/>
    </source>
</evidence>
<comment type="caution">
    <text evidence="19">Lacks conserved residue(s) required for the propagation of feature annotation.</text>
</comment>
<evidence type="ECO:0000256" key="3">
    <source>
        <dbReference type="ARBA" id="ARBA00004496"/>
    </source>
</evidence>
<comment type="similarity">
    <text evidence="19">Belongs to the MurB family.</text>
</comment>
<feature type="active site" evidence="19">
    <location>
        <position position="290"/>
    </location>
</feature>
<dbReference type="SUPFAM" id="SSF56176">
    <property type="entry name" value="FAD-binding/transporter-associated domain-like"/>
    <property type="match status" value="1"/>
</dbReference>
<dbReference type="Proteomes" id="UP000291236">
    <property type="component" value="Chromosome"/>
</dbReference>
<evidence type="ECO:0000256" key="15">
    <source>
        <dbReference type="ARBA" id="ARBA00023306"/>
    </source>
</evidence>
<dbReference type="InterPro" id="IPR006094">
    <property type="entry name" value="Oxid_FAD_bind_N"/>
</dbReference>
<keyword evidence="7 19" id="KW-0963">Cytoplasm</keyword>
<protein>
    <recommendedName>
        <fullName evidence="6 19">UDP-N-acetylenolpyruvoylglucosamine reductase</fullName>
        <ecNumber evidence="5 19">1.3.1.98</ecNumber>
    </recommendedName>
    <alternativeName>
        <fullName evidence="17 19">UDP-N-acetylmuramate dehydrogenase</fullName>
    </alternativeName>
</protein>
<evidence type="ECO:0000256" key="4">
    <source>
        <dbReference type="ARBA" id="ARBA00004752"/>
    </source>
</evidence>
<evidence type="ECO:0000256" key="11">
    <source>
        <dbReference type="ARBA" id="ARBA00022857"/>
    </source>
</evidence>
<organism evidence="21 22">
    <name type="scientific">Fluviispira sanaruensis</name>
    <dbReference type="NCBI Taxonomy" id="2493639"/>
    <lineage>
        <taxon>Bacteria</taxon>
        <taxon>Pseudomonadati</taxon>
        <taxon>Bdellovibrionota</taxon>
        <taxon>Oligoflexia</taxon>
        <taxon>Silvanigrellales</taxon>
        <taxon>Silvanigrellaceae</taxon>
        <taxon>Fluviispira</taxon>
    </lineage>
</organism>
<dbReference type="EMBL" id="AP019368">
    <property type="protein sequence ID" value="BBH52408.1"/>
    <property type="molecule type" value="Genomic_DNA"/>
</dbReference>
<keyword evidence="11 19" id="KW-0521">NADP</keyword>
<dbReference type="Gene3D" id="3.30.465.10">
    <property type="match status" value="1"/>
</dbReference>
<evidence type="ECO:0000256" key="18">
    <source>
        <dbReference type="ARBA" id="ARBA00048914"/>
    </source>
</evidence>
<keyword evidence="15 19" id="KW-0131">Cell cycle</keyword>
<evidence type="ECO:0000256" key="9">
    <source>
        <dbReference type="ARBA" id="ARBA00022630"/>
    </source>
</evidence>
<dbReference type="InterPro" id="IPR036318">
    <property type="entry name" value="FAD-bd_PCMH-like_sf"/>
</dbReference>
<dbReference type="GO" id="GO:0071555">
    <property type="term" value="P:cell wall organization"/>
    <property type="evidence" value="ECO:0007669"/>
    <property type="project" value="UniProtKB-KW"/>
</dbReference>
<dbReference type="Gene3D" id="3.90.78.10">
    <property type="entry name" value="UDP-N-acetylenolpyruvoylglucosamine reductase, C-terminal domain"/>
    <property type="match status" value="1"/>
</dbReference>
<evidence type="ECO:0000256" key="2">
    <source>
        <dbReference type="ARBA" id="ARBA00003921"/>
    </source>
</evidence>
<evidence type="ECO:0000256" key="13">
    <source>
        <dbReference type="ARBA" id="ARBA00022984"/>
    </source>
</evidence>
<keyword evidence="16 19" id="KW-0961">Cell wall biogenesis/degradation</keyword>
<evidence type="ECO:0000256" key="12">
    <source>
        <dbReference type="ARBA" id="ARBA00022960"/>
    </source>
</evidence>
<dbReference type="AlphaFoldDB" id="A0A4P2VIX8"/>
<dbReference type="PANTHER" id="PTHR21071:SF4">
    <property type="entry name" value="UDP-N-ACETYLENOLPYRUVOYLGLUCOSAMINE REDUCTASE"/>
    <property type="match status" value="1"/>
</dbReference>
<keyword evidence="12 19" id="KW-0133">Cell shape</keyword>
<dbReference type="InterPro" id="IPR011601">
    <property type="entry name" value="MurB_C"/>
</dbReference>
<dbReference type="InterPro" id="IPR003170">
    <property type="entry name" value="MurB"/>
</dbReference>
<accession>A0A4P2VIX8</accession>
<dbReference type="OrthoDB" id="9804753at2"/>
<comment type="catalytic activity">
    <reaction evidence="18 19">
        <text>UDP-N-acetyl-alpha-D-muramate + NADP(+) = UDP-N-acetyl-3-O-(1-carboxyvinyl)-alpha-D-glucosamine + NADPH + H(+)</text>
        <dbReference type="Rhea" id="RHEA:12248"/>
        <dbReference type="ChEBI" id="CHEBI:15378"/>
        <dbReference type="ChEBI" id="CHEBI:57783"/>
        <dbReference type="ChEBI" id="CHEBI:58349"/>
        <dbReference type="ChEBI" id="CHEBI:68483"/>
        <dbReference type="ChEBI" id="CHEBI:70757"/>
        <dbReference type="EC" id="1.3.1.98"/>
    </reaction>
</comment>
<dbReference type="InterPro" id="IPR016166">
    <property type="entry name" value="FAD-bd_PCMH"/>
</dbReference>
<dbReference type="UniPathway" id="UPA00219"/>
<dbReference type="PANTHER" id="PTHR21071">
    <property type="entry name" value="UDP-N-ACETYLENOLPYRUVOYLGLUCOSAMINE REDUCTASE"/>
    <property type="match status" value="1"/>
</dbReference>
<keyword evidence="8 19" id="KW-0132">Cell division</keyword>
<dbReference type="GO" id="GO:0008762">
    <property type="term" value="F:UDP-N-acetylmuramate dehydrogenase activity"/>
    <property type="evidence" value="ECO:0007669"/>
    <property type="project" value="UniProtKB-UniRule"/>
</dbReference>
<keyword evidence="10 19" id="KW-0274">FAD</keyword>
<dbReference type="NCBIfam" id="TIGR00179">
    <property type="entry name" value="murB"/>
    <property type="match status" value="1"/>
</dbReference>
<feature type="active site" description="Proton donor" evidence="19">
    <location>
        <position position="218"/>
    </location>
</feature>
<dbReference type="Gene3D" id="2.60.40.1190">
    <property type="match status" value="1"/>
</dbReference>
<dbReference type="Gene3D" id="3.30.43.10">
    <property type="entry name" value="Uridine Diphospho-n-acetylenolpyruvylglucosamine Reductase, domain 2"/>
    <property type="match status" value="1"/>
</dbReference>
<name>A0A4P2VIX8_FLUSA</name>
<comment type="pathway">
    <text evidence="4 19">Cell wall biogenesis; peptidoglycan biosynthesis.</text>
</comment>
<dbReference type="InterPro" id="IPR016167">
    <property type="entry name" value="FAD-bd_PCMH_sub1"/>
</dbReference>
<feature type="domain" description="FAD-binding PCMH-type" evidence="20">
    <location>
        <begin position="23"/>
        <end position="188"/>
    </location>
</feature>
<evidence type="ECO:0000256" key="5">
    <source>
        <dbReference type="ARBA" id="ARBA00012518"/>
    </source>
</evidence>
<dbReference type="HAMAP" id="MF_00037">
    <property type="entry name" value="MurB"/>
    <property type="match status" value="1"/>
</dbReference>
<evidence type="ECO:0000313" key="22">
    <source>
        <dbReference type="Proteomes" id="UP000291236"/>
    </source>
</evidence>
<keyword evidence="9 19" id="KW-0285">Flavoprotein</keyword>
<dbReference type="EC" id="1.3.1.98" evidence="5 19"/>
<evidence type="ECO:0000256" key="17">
    <source>
        <dbReference type="ARBA" id="ARBA00031026"/>
    </source>
</evidence>
<sequence>MEKRLPYFFLENQPLNNKTYYRMGGHARFFAEPNNIAEIQEALYWTKENSIPCSVLGSGSNSVYADGDFSGLVISLEKLSAWHWENSETLFAEAGVTNTEIAEICLLENRAGAGWMYRMPGQLGASVRMNARCYGGEISQIVTQIFTLDMDGILKTYRNEEVFQGYKKTLLMNKPEIVIGARLSFPQTELPEKLIQFMHECEADRHKKKHFFMPSCGSTFKNNYSIGKPSGQLFDQLGLKGTRVGNAAVSEYHANFVWNLGNATTNDMLSLTAIMRDKAKTELNADLELEVQPVGEFSQKLYTNCGMQMLGPSYRGENNNKWVGLLWHPNSSHIKKPETKKIFPLKIFDSPYIEYAQNSYQGIPSIGIEIIQMMPMSKAIKNANLPFLKWLTYSSESLEKYFLHTPPRKNNKKTNFIDELWKYSVSELFIADAKNSKRYLEFELTVNGNWIALEFDGIRQRSKRSQIPNELLWSGLEIINSDKNNLKNEEKKNSFGMSFSYNQLKKVIGKKDKKILIQGALSLGDTKFLLAPYWKQIKYSKSAAGDIVENEIIPNFHQPSKFWMISLY</sequence>
<evidence type="ECO:0000256" key="16">
    <source>
        <dbReference type="ARBA" id="ARBA00023316"/>
    </source>
</evidence>
<evidence type="ECO:0000256" key="1">
    <source>
        <dbReference type="ARBA" id="ARBA00001974"/>
    </source>
</evidence>
<dbReference type="SUPFAM" id="SSF56194">
    <property type="entry name" value="Uridine diphospho-N-Acetylenolpyruvylglucosamine reductase, MurB, C-terminal domain"/>
    <property type="match status" value="1"/>
</dbReference>
<evidence type="ECO:0000256" key="6">
    <source>
        <dbReference type="ARBA" id="ARBA00015188"/>
    </source>
</evidence>
<keyword evidence="22" id="KW-1185">Reference proteome</keyword>
<dbReference type="KEGG" id="sbf:JCM31447_08490"/>